<keyword evidence="4" id="KW-0436">Ligase</keyword>
<sequence>MKTKANSNLFAALRAAFPAELGRTAVETDNGLFYSWQDLDRASAMMANLFGALGLAEGARIAVQVEKSVEAMILYLATLRAGYVFLPLNTAYQSAEIEYFIGNAEPAVVVCTSRNAAWVGPIASAAGTRHVFTLDDDRTGTLLELAAQCSDRHEAARKNADDLAAILYTSGTTGRSKGAMLTHGNLLSNAEVLKDYWGWTEGDVLIHALPIFHVHGLFVALHGALLNGSKMIWFSRFDPKRAVEKLPEATVFMGVPTLYVRLLAEPGLTREAVRGMRLFIAGSAPLLIETFEEWRERTGHTILERYGMSETIMLTSNPYSPTQGERRGGTVGFALPGVRLRVRDDAGRDCTTDEIGNIQVSGPNVFAGYWRMPEKTKEEFTADGFFKTGDVGKIDGRGYVTIVGRSKDLIISGGYNVYPAEIEGYINELPGVAESAVVGVPHPDFGEVGVAIVIAKGNGALDPDAIVAELKSKLANFKIPKRCFVVPELPRNTMGKVQKALLREQHKGLFG</sequence>
<dbReference type="InterPro" id="IPR020845">
    <property type="entry name" value="AMP-binding_CS"/>
</dbReference>
<evidence type="ECO:0000259" key="2">
    <source>
        <dbReference type="Pfam" id="PF00501"/>
    </source>
</evidence>
<feature type="domain" description="AMP-dependent synthetase/ligase" evidence="2">
    <location>
        <begin position="22"/>
        <end position="370"/>
    </location>
</feature>
<dbReference type="InterPro" id="IPR000873">
    <property type="entry name" value="AMP-dep_synth/lig_dom"/>
</dbReference>
<dbReference type="PANTHER" id="PTHR43201">
    <property type="entry name" value="ACYL-COA SYNTHETASE"/>
    <property type="match status" value="1"/>
</dbReference>
<evidence type="ECO:0000259" key="3">
    <source>
        <dbReference type="Pfam" id="PF13193"/>
    </source>
</evidence>
<dbReference type="PROSITE" id="PS00455">
    <property type="entry name" value="AMP_BINDING"/>
    <property type="match status" value="1"/>
</dbReference>
<dbReference type="HOGENOM" id="CLU_000022_59_0_4"/>
<dbReference type="SUPFAM" id="SSF56801">
    <property type="entry name" value="Acetyl-CoA synthetase-like"/>
    <property type="match status" value="1"/>
</dbReference>
<dbReference type="InterPro" id="IPR042099">
    <property type="entry name" value="ANL_N_sf"/>
</dbReference>
<dbReference type="eggNOG" id="COG0318">
    <property type="taxonomic scope" value="Bacteria"/>
</dbReference>
<evidence type="ECO:0000256" key="1">
    <source>
        <dbReference type="ARBA" id="ARBA00006432"/>
    </source>
</evidence>
<accession>C5CKL0</accession>
<dbReference type="NCBIfam" id="NF005702">
    <property type="entry name" value="PRK07514.1"/>
    <property type="match status" value="1"/>
</dbReference>
<dbReference type="STRING" id="543728.Vapar_2538"/>
<dbReference type="GO" id="GO:0031956">
    <property type="term" value="F:medium-chain fatty acid-CoA ligase activity"/>
    <property type="evidence" value="ECO:0007669"/>
    <property type="project" value="TreeGrafter"/>
</dbReference>
<dbReference type="AlphaFoldDB" id="C5CKL0"/>
<dbReference type="GO" id="GO:0006631">
    <property type="term" value="P:fatty acid metabolic process"/>
    <property type="evidence" value="ECO:0007669"/>
    <property type="project" value="TreeGrafter"/>
</dbReference>
<dbReference type="InterPro" id="IPR045851">
    <property type="entry name" value="AMP-bd_C_sf"/>
</dbReference>
<dbReference type="KEGG" id="vap:Vapar_2538"/>
<evidence type="ECO:0000313" key="4">
    <source>
        <dbReference type="EMBL" id="ACS19164.1"/>
    </source>
</evidence>
<organism evidence="4">
    <name type="scientific">Variovorax paradoxus (strain S110)</name>
    <dbReference type="NCBI Taxonomy" id="543728"/>
    <lineage>
        <taxon>Bacteria</taxon>
        <taxon>Pseudomonadati</taxon>
        <taxon>Pseudomonadota</taxon>
        <taxon>Betaproteobacteria</taxon>
        <taxon>Burkholderiales</taxon>
        <taxon>Comamonadaceae</taxon>
        <taxon>Variovorax</taxon>
    </lineage>
</organism>
<dbReference type="EMBL" id="CP001635">
    <property type="protein sequence ID" value="ACS19164.1"/>
    <property type="molecule type" value="Genomic_DNA"/>
</dbReference>
<dbReference type="CDD" id="cd05941">
    <property type="entry name" value="MCS"/>
    <property type="match status" value="1"/>
</dbReference>
<dbReference type="Gene3D" id="3.40.50.12780">
    <property type="entry name" value="N-terminal domain of ligase-like"/>
    <property type="match status" value="1"/>
</dbReference>
<reference evidence="4" key="1">
    <citation type="submission" date="2009-06" db="EMBL/GenBank/DDBJ databases">
        <title>Complete sequence of chromosome 1 of Variovorax paradoxus S110.</title>
        <authorList>
            <consortium name="US DOE Joint Genome Institute"/>
            <person name="Lucas S."/>
            <person name="Copeland A."/>
            <person name="Lapidus A."/>
            <person name="Glavina del Rio T."/>
            <person name="Tice H."/>
            <person name="Bruce D."/>
            <person name="Goodwin L."/>
            <person name="Pitluck S."/>
            <person name="Chertkov O."/>
            <person name="Brettin T."/>
            <person name="Detter J.C."/>
            <person name="Han C."/>
            <person name="Larimer F."/>
            <person name="Land M."/>
            <person name="Hauser L."/>
            <person name="Kyrpides N."/>
            <person name="Ovchinnikova G."/>
            <person name="Orwin P."/>
            <person name="Leadbetter J.R."/>
            <person name="Spain J.C."/>
            <person name="Han J.I."/>
        </authorList>
    </citation>
    <scope>NUCLEOTIDE SEQUENCE</scope>
    <source>
        <strain evidence="4">S110</strain>
    </source>
</reference>
<name>C5CKL0_VARPS</name>
<dbReference type="Gene3D" id="3.30.300.30">
    <property type="match status" value="1"/>
</dbReference>
<protein>
    <submittedName>
        <fullName evidence="4">AMP-dependent synthetase and ligase</fullName>
    </submittedName>
</protein>
<proteinExistence type="inferred from homology"/>
<dbReference type="InterPro" id="IPR025110">
    <property type="entry name" value="AMP-bd_C"/>
</dbReference>
<dbReference type="Pfam" id="PF13193">
    <property type="entry name" value="AMP-binding_C"/>
    <property type="match status" value="1"/>
</dbReference>
<dbReference type="OrthoDB" id="9766486at2"/>
<gene>
    <name evidence="4" type="ordered locus">Vapar_2538</name>
</gene>
<dbReference type="Pfam" id="PF00501">
    <property type="entry name" value="AMP-binding"/>
    <property type="match status" value="1"/>
</dbReference>
<comment type="similarity">
    <text evidence="1">Belongs to the ATP-dependent AMP-binding enzyme family.</text>
</comment>
<feature type="domain" description="AMP-binding enzyme C-terminal" evidence="3">
    <location>
        <begin position="421"/>
        <end position="496"/>
    </location>
</feature>
<dbReference type="PANTHER" id="PTHR43201:SF8">
    <property type="entry name" value="ACYL-COA SYNTHETASE FAMILY MEMBER 3"/>
    <property type="match status" value="1"/>
</dbReference>